<reference evidence="1" key="1">
    <citation type="submission" date="2014-11" db="EMBL/GenBank/DDBJ databases">
        <authorList>
            <person name="Amaro Gonzalez C."/>
        </authorList>
    </citation>
    <scope>NUCLEOTIDE SEQUENCE</scope>
</reference>
<name>A0A0E9VUM8_ANGAN</name>
<dbReference type="EMBL" id="GBXM01026846">
    <property type="protein sequence ID" value="JAH81731.1"/>
    <property type="molecule type" value="Transcribed_RNA"/>
</dbReference>
<accession>A0A0E9VUM8</accession>
<organism evidence="1">
    <name type="scientific">Anguilla anguilla</name>
    <name type="common">European freshwater eel</name>
    <name type="synonym">Muraena anguilla</name>
    <dbReference type="NCBI Taxonomy" id="7936"/>
    <lineage>
        <taxon>Eukaryota</taxon>
        <taxon>Metazoa</taxon>
        <taxon>Chordata</taxon>
        <taxon>Craniata</taxon>
        <taxon>Vertebrata</taxon>
        <taxon>Euteleostomi</taxon>
        <taxon>Actinopterygii</taxon>
        <taxon>Neopterygii</taxon>
        <taxon>Teleostei</taxon>
        <taxon>Anguilliformes</taxon>
        <taxon>Anguillidae</taxon>
        <taxon>Anguilla</taxon>
    </lineage>
</organism>
<proteinExistence type="predicted"/>
<evidence type="ECO:0000313" key="1">
    <source>
        <dbReference type="EMBL" id="JAH81731.1"/>
    </source>
</evidence>
<dbReference type="AlphaFoldDB" id="A0A0E9VUM8"/>
<reference evidence="1" key="2">
    <citation type="journal article" date="2015" name="Fish Shellfish Immunol.">
        <title>Early steps in the European eel (Anguilla anguilla)-Vibrio vulnificus interaction in the gills: Role of the RtxA13 toxin.</title>
        <authorList>
            <person name="Callol A."/>
            <person name="Pajuelo D."/>
            <person name="Ebbesson L."/>
            <person name="Teles M."/>
            <person name="MacKenzie S."/>
            <person name="Amaro C."/>
        </authorList>
    </citation>
    <scope>NUCLEOTIDE SEQUENCE</scope>
</reference>
<sequence>MLDYRLRAKFIRRFKVLKIQHLVSISCIPRKCPNVRYEKRLRAY</sequence>
<protein>
    <submittedName>
        <fullName evidence="1">Uncharacterized protein</fullName>
    </submittedName>
</protein>